<proteinExistence type="predicted"/>
<dbReference type="AlphaFoldDB" id="A0A8H7XM99"/>
<evidence type="ECO:0008006" key="2">
    <source>
        <dbReference type="Google" id="ProtNLM"/>
    </source>
</evidence>
<sequence length="220" mass="25151">MATATPPGLPIEVINTIMEIAVATLDPQSISSITLLSHHFRNIANKQRFSKLKFDTVTIWTLFQRLAILVEEAAGYPMRGIQTFITSIYIHIPDDYDPDKMQPHITVFNHLFRDDVILFSPIRKLSLYMTDVAGSFNMDPALDASLRSLLKESHINFLELYHSEEIPCDLLHGSRIEHLSLWDAGLLSKRYSVPMELDPVDIHRSTTMTSDHLYYFPPHS</sequence>
<comment type="caution">
    <text evidence="1">The sequence shown here is derived from an EMBL/GenBank/DDBJ whole genome shotgun (WGS) entry which is preliminary data.</text>
</comment>
<dbReference type="EMBL" id="JAFIQS010000013">
    <property type="protein sequence ID" value="KAG5163796.1"/>
    <property type="molecule type" value="Genomic_DNA"/>
</dbReference>
<protein>
    <recommendedName>
        <fullName evidence="2">F-box domain-containing protein</fullName>
    </recommendedName>
</protein>
<reference evidence="1" key="1">
    <citation type="submission" date="2021-02" db="EMBL/GenBank/DDBJ databases">
        <title>Psilocybe cubensis genome.</title>
        <authorList>
            <person name="Mckernan K.J."/>
            <person name="Crawford S."/>
            <person name="Trippe A."/>
            <person name="Kane L.T."/>
            <person name="Mclaughlin S."/>
        </authorList>
    </citation>
    <scope>NUCLEOTIDE SEQUENCE [LARGE SCALE GENOMIC DNA]</scope>
    <source>
        <strain evidence="1">MGC-MH-2018</strain>
    </source>
</reference>
<accession>A0A8H7XM99</accession>
<gene>
    <name evidence="1" type="ORF">JR316_010987</name>
</gene>
<name>A0A8H7XM99_PSICU</name>
<evidence type="ECO:0000313" key="1">
    <source>
        <dbReference type="EMBL" id="KAG5163796.1"/>
    </source>
</evidence>
<organism evidence="1">
    <name type="scientific">Psilocybe cubensis</name>
    <name type="common">Psychedelic mushroom</name>
    <name type="synonym">Stropharia cubensis</name>
    <dbReference type="NCBI Taxonomy" id="181762"/>
    <lineage>
        <taxon>Eukaryota</taxon>
        <taxon>Fungi</taxon>
        <taxon>Dikarya</taxon>
        <taxon>Basidiomycota</taxon>
        <taxon>Agaricomycotina</taxon>
        <taxon>Agaricomycetes</taxon>
        <taxon>Agaricomycetidae</taxon>
        <taxon>Agaricales</taxon>
        <taxon>Agaricineae</taxon>
        <taxon>Strophariaceae</taxon>
        <taxon>Psilocybe</taxon>
    </lineage>
</organism>
<dbReference type="OrthoDB" id="3131666at2759"/>